<reference evidence="2" key="1">
    <citation type="submission" date="2021-08" db="EMBL/GenBank/DDBJ databases">
        <authorList>
            <person name="Misof B."/>
            <person name="Oliver O."/>
            <person name="Podsiadlowski L."/>
            <person name="Donath A."/>
            <person name="Peters R."/>
            <person name="Mayer C."/>
            <person name="Rust J."/>
            <person name="Gunkel S."/>
            <person name="Lesny P."/>
            <person name="Martin S."/>
            <person name="Oeyen J.P."/>
            <person name="Petersen M."/>
            <person name="Panagiotis P."/>
            <person name="Wilbrandt J."/>
            <person name="Tanja T."/>
        </authorList>
    </citation>
    <scope>NUCLEOTIDE SEQUENCE</scope>
    <source>
        <strain evidence="2">GBR_01_08_01A</strain>
        <tissue evidence="2">Thorax + abdomen</tissue>
    </source>
</reference>
<feature type="compositionally biased region" description="Polar residues" evidence="1">
    <location>
        <begin position="93"/>
        <end position="112"/>
    </location>
</feature>
<feature type="compositionally biased region" description="Polar residues" evidence="1">
    <location>
        <begin position="461"/>
        <end position="478"/>
    </location>
</feature>
<reference evidence="2" key="2">
    <citation type="journal article" date="2023" name="Commun. Biol.">
        <title>Intrasexual cuticular hydrocarbon dimorphism in a wasp sheds light on hydrocarbon biosynthesis genes in Hymenoptera.</title>
        <authorList>
            <person name="Moris V.C."/>
            <person name="Podsiadlowski L."/>
            <person name="Martin S."/>
            <person name="Oeyen J.P."/>
            <person name="Donath A."/>
            <person name="Petersen M."/>
            <person name="Wilbrandt J."/>
            <person name="Misof B."/>
            <person name="Liedtke D."/>
            <person name="Thamm M."/>
            <person name="Scheiner R."/>
            <person name="Schmitt T."/>
            <person name="Niehuis O."/>
        </authorList>
    </citation>
    <scope>NUCLEOTIDE SEQUENCE</scope>
    <source>
        <strain evidence="2">GBR_01_08_01A</strain>
    </source>
</reference>
<name>A0AAD9RUG2_9HYME</name>
<evidence type="ECO:0000256" key="1">
    <source>
        <dbReference type="SAM" id="MobiDB-lite"/>
    </source>
</evidence>
<feature type="compositionally biased region" description="Polar residues" evidence="1">
    <location>
        <begin position="350"/>
        <end position="365"/>
    </location>
</feature>
<organism evidence="2 3">
    <name type="scientific">Odynerus spinipes</name>
    <dbReference type="NCBI Taxonomy" id="1348599"/>
    <lineage>
        <taxon>Eukaryota</taxon>
        <taxon>Metazoa</taxon>
        <taxon>Ecdysozoa</taxon>
        <taxon>Arthropoda</taxon>
        <taxon>Hexapoda</taxon>
        <taxon>Insecta</taxon>
        <taxon>Pterygota</taxon>
        <taxon>Neoptera</taxon>
        <taxon>Endopterygota</taxon>
        <taxon>Hymenoptera</taxon>
        <taxon>Apocrita</taxon>
        <taxon>Aculeata</taxon>
        <taxon>Vespoidea</taxon>
        <taxon>Vespidae</taxon>
        <taxon>Eumeninae</taxon>
        <taxon>Odynerus</taxon>
    </lineage>
</organism>
<feature type="region of interest" description="Disordered" evidence="1">
    <location>
        <begin position="382"/>
        <end position="401"/>
    </location>
</feature>
<sequence>MYLDLVKKCEDANSKSNTGDKTEVIGQKDGNYKRRERIYIDDQDTTNSLHSMEDILPQCTLDFHCSLEESNEGNISEKTRKDAVAGSPVFHRNNPNSKSSIVKGSNSLSSPSRSMIVDNNLNNYNEQENSDQIHSAISTSSTTNISSAILCSTPIKSKKWSRSKKQNVKKSVRSKIAMPLSSPKKKNNLISVRKQNMNKVPLQIINNMCSIPKNTYQMEKSNRNTAYNIQVTMSPSSRKLKQTKLVFHKTKKTMELSNNLKSTNISQATKTNKSISDQDKIFKQSTLTNTVNLEKRTNDRHIENTYNRVKVNESTTENNFVNVHTHAQIKDEEILQQDYEEINPTEVNDPLNTSNESDSTFCSEGEYNSNLNETCGRSFDSGRIHISPNKNESDSTNEPFKKGHIKTLETDKNNVEIFDVEETIGKKRLSTLEDENCSECERYGKKRCTYHRSTSYKRRNVPTNSRNTSLPDSPSSTT</sequence>
<gene>
    <name evidence="2" type="ORF">KPH14_001434</name>
</gene>
<proteinExistence type="predicted"/>
<evidence type="ECO:0000313" key="3">
    <source>
        <dbReference type="Proteomes" id="UP001258017"/>
    </source>
</evidence>
<comment type="caution">
    <text evidence="2">The sequence shown here is derived from an EMBL/GenBank/DDBJ whole genome shotgun (WGS) entry which is preliminary data.</text>
</comment>
<dbReference type="Proteomes" id="UP001258017">
    <property type="component" value="Unassembled WGS sequence"/>
</dbReference>
<feature type="region of interest" description="Disordered" evidence="1">
    <location>
        <begin position="344"/>
        <end position="365"/>
    </location>
</feature>
<feature type="region of interest" description="Disordered" evidence="1">
    <location>
        <begin position="72"/>
        <end position="112"/>
    </location>
</feature>
<keyword evidence="3" id="KW-1185">Reference proteome</keyword>
<dbReference type="EMBL" id="JAIFRP010000014">
    <property type="protein sequence ID" value="KAK2586167.1"/>
    <property type="molecule type" value="Genomic_DNA"/>
</dbReference>
<accession>A0AAD9RUG2</accession>
<dbReference type="AlphaFoldDB" id="A0AAD9RUG2"/>
<evidence type="ECO:0000313" key="2">
    <source>
        <dbReference type="EMBL" id="KAK2586167.1"/>
    </source>
</evidence>
<protein>
    <submittedName>
        <fullName evidence="2">Uncharacterized protein</fullName>
    </submittedName>
</protein>
<feature type="region of interest" description="Disordered" evidence="1">
    <location>
        <begin position="451"/>
        <end position="478"/>
    </location>
</feature>
<feature type="compositionally biased region" description="Polar residues" evidence="1">
    <location>
        <begin position="388"/>
        <end position="398"/>
    </location>
</feature>
<feature type="compositionally biased region" description="Basic residues" evidence="1">
    <location>
        <begin position="451"/>
        <end position="460"/>
    </location>
</feature>